<evidence type="ECO:0000259" key="1">
    <source>
        <dbReference type="Pfam" id="PF12674"/>
    </source>
</evidence>
<dbReference type="InterPro" id="IPR025868">
    <property type="entry name" value="Zn_ribbon_dom_put"/>
</dbReference>
<feature type="domain" description="Putative zinc ribbon" evidence="1">
    <location>
        <begin position="5"/>
        <end position="55"/>
    </location>
</feature>
<sequence>MQNTICQSCGMPLTSKEQMGLEKDGSASVDYCKYCYERGEFIHKVSMQEYIEMCSLYGAQ</sequence>
<gene>
    <name evidence="2" type="ORF">CQA43_08190</name>
</gene>
<accession>A0A3D8I9Q2</accession>
<dbReference type="AlphaFoldDB" id="A0A3D8I9Q2"/>
<name>A0A3D8I9Q2_9HELI</name>
<dbReference type="Proteomes" id="UP000256650">
    <property type="component" value="Unassembled WGS sequence"/>
</dbReference>
<dbReference type="Pfam" id="PF12674">
    <property type="entry name" value="Zn_ribbon_2"/>
    <property type="match status" value="1"/>
</dbReference>
<reference evidence="2 3" key="1">
    <citation type="submission" date="2018-04" db="EMBL/GenBank/DDBJ databases">
        <title>Novel Campyloabacter and Helicobacter Species and Strains.</title>
        <authorList>
            <person name="Mannion A.J."/>
            <person name="Shen Z."/>
            <person name="Fox J.G."/>
        </authorList>
    </citation>
    <scope>NUCLEOTIDE SEQUENCE [LARGE SCALE GENOMIC DNA]</scope>
    <source>
        <strain evidence="2 3">MIT 99-5101</strain>
    </source>
</reference>
<proteinExistence type="predicted"/>
<dbReference type="RefSeq" id="WP_181881668.1">
    <property type="nucleotide sequence ID" value="NZ_NXLS01000010.1"/>
</dbReference>
<feature type="non-terminal residue" evidence="2">
    <location>
        <position position="60"/>
    </location>
</feature>
<evidence type="ECO:0000313" key="3">
    <source>
        <dbReference type="Proteomes" id="UP000256650"/>
    </source>
</evidence>
<protein>
    <submittedName>
        <fullName evidence="2">Transcriptional regulator</fullName>
    </submittedName>
</protein>
<dbReference type="GeneID" id="82536258"/>
<organism evidence="2 3">
    <name type="scientific">Helicobacter ganmani</name>
    <dbReference type="NCBI Taxonomy" id="60246"/>
    <lineage>
        <taxon>Bacteria</taxon>
        <taxon>Pseudomonadati</taxon>
        <taxon>Campylobacterota</taxon>
        <taxon>Epsilonproteobacteria</taxon>
        <taxon>Campylobacterales</taxon>
        <taxon>Helicobacteraceae</taxon>
        <taxon>Helicobacter</taxon>
    </lineage>
</organism>
<dbReference type="EMBL" id="NXLS01000010">
    <property type="protein sequence ID" value="RDU61879.1"/>
    <property type="molecule type" value="Genomic_DNA"/>
</dbReference>
<comment type="caution">
    <text evidence="2">The sequence shown here is derived from an EMBL/GenBank/DDBJ whole genome shotgun (WGS) entry which is preliminary data.</text>
</comment>
<keyword evidence="3" id="KW-1185">Reference proteome</keyword>
<evidence type="ECO:0000313" key="2">
    <source>
        <dbReference type="EMBL" id="RDU61879.1"/>
    </source>
</evidence>